<sequence length="1612" mass="177445">MAKALKVPIHLDALLIEQRSSQGFAPAFRVSDQGKLFQVDSNGLAPGVHLHWALPDALTQAHESIDGSRTEFIGVPDLWLVFRYLPPKANQKRKLVVWAIDSVSGARYLLQGPNTAPRSSTKKSQVVRPNVHAGGKRAPLSADQRTALLALSSDQEQSKVQLSGQQHQLINLANNRNWQISAGHQTVLEQLLENFNPLWSLGTPVGDLQEVLTKRDEVPHRLTAAGFQAADGSFPEPEPHEPAPGPAWAAYYPNARNRFGMHDPLSDLKDGEGPVSYLVVGYYLDAEDDPLNTSSSLKRDQFIRACNWDYPIPKSPRTVPWVFETTPRIRDFDHYTERINRILDEITPDELFEEIFHGTTPGVDPRVTTPETLPGDILDEFPELPTDVVTQPDHGARSRQPDFVRIGAETHELAVGQGRVLTEHILSNHLQSNHLQAGIHDAHLAGKQVRGGPRLLGGKPTMANKAASAQLRGGNQADILRKRQALLRRQQLLRKQQTLRNQQALRNQQLRKQQELAKKQALGEKQALANEQELAKKQELSKQQELRKQQELAKKQGSLNPGGGFPRKGAGTNAAALEHKANRTMASGTRTAALANVIDTKTSILRTTGVDSRELLGQVSELDIQLERAPNVIDILVGSLGARHSAPNRIVCHGAVLGVPVKGSDGGIYTGASKGIWENKSAETVLGTTYAATVADLLGRDQSSSARAVLELLHSGQQHRVGTTSGAERAPQLLHQESFFAEHNPDEAPRTQAVMLVPAVLEDGATASIDDDADLPGKAVTRSAFDNSWAAKIDGGEVDIVEMRPTSDGRVALRWLMTKRTSQVRRTSTLAEVPNWGQRKVRIVQDPKIRWWAPADPVVLIKGPRRNVRHGYDGRFDGDGKLRCRLSSQTVSSSGLSAKLYPPPSPQNEDNSTIQDVEAADLVDLGDFLEDVDDSLRATVRELVLETALLDPTNKQRMARLWTDNTKRWDEAANAFETQCEMWRAIHAPDIDEEAEGSINAELEFGGELPSALALKFSGEFSHNGEEHDVGEDVWSPIMVEYEAHFWPAANLDGVLTTKWELGNVEHQPGLHPVTKERINVFSGAPSSPRVYRGRTFPTPAAIESLADSIKTAAKEASATLQNKAKSIAADLERLDILGFSIPNIDEDGAAEAFHAGKLELRKIRVIDTFGQTRTLTQRSVAKDERTSDTKNASGPNQRLFIRPRIPHLAKLHFRFMDARSEAALRDEREARPWLTPVCGYLLPDHVEHAIEVFDNRGKALGQLRHAEQSLEDANDPAKPKLELRWDPAPGVEARLGAAATAIENPTLRGVVQGILDYNADAIAAKMEAETGEAASRPLPRESALSALIRAIDTVQDTVDSRVGRNEFVSTLVGRPVAVVRAQLRVNVRAREPEHTVHTPRGIEARLGSITQADDGLFGYFSSDPGEDSGAINFHRFFPPDKDVKSNAWQHIDDDLGDLPDDQDRSRPIDHPYVDPDATVDLPLGNTVELALLMDPQAGVHAATGLLPRKRLMLDRTQYEEALGNIAPTFKVGPVLLDPKTKAMPVPGLERFDWVWTRRERPAAGADGWSITEVGTLPDTAVLPTEPLQIHEGWLRLMLDEERPKDDEDAAE</sequence>
<comment type="caution">
    <text evidence="2">The sequence shown here is derived from an EMBL/GenBank/DDBJ whole genome shotgun (WGS) entry which is preliminary data.</text>
</comment>
<gene>
    <name evidence="2" type="ORF">PPSIR1_40745</name>
</gene>
<dbReference type="eggNOG" id="COG3550">
    <property type="taxonomic scope" value="Bacteria"/>
</dbReference>
<feature type="compositionally biased region" description="Basic and acidic residues" evidence="1">
    <location>
        <begin position="535"/>
        <end position="554"/>
    </location>
</feature>
<protein>
    <submittedName>
        <fullName evidence="2">Uncharacterized protein</fullName>
    </submittedName>
</protein>
<feature type="compositionally biased region" description="Polar residues" evidence="1">
    <location>
        <begin position="112"/>
        <end position="124"/>
    </location>
</feature>
<feature type="region of interest" description="Disordered" evidence="1">
    <location>
        <begin position="1452"/>
        <end position="1480"/>
    </location>
</feature>
<dbReference type="RefSeq" id="WP_006969628.1">
    <property type="nucleotide sequence ID" value="NZ_ABCS01000004.1"/>
</dbReference>
<feature type="region of interest" description="Disordered" evidence="1">
    <location>
        <begin position="1178"/>
        <end position="1198"/>
    </location>
</feature>
<organism evidence="2 3">
    <name type="scientific">Plesiocystis pacifica SIR-1</name>
    <dbReference type="NCBI Taxonomy" id="391625"/>
    <lineage>
        <taxon>Bacteria</taxon>
        <taxon>Pseudomonadati</taxon>
        <taxon>Myxococcota</taxon>
        <taxon>Polyangia</taxon>
        <taxon>Nannocystales</taxon>
        <taxon>Nannocystaceae</taxon>
        <taxon>Plesiocystis</taxon>
    </lineage>
</organism>
<dbReference type="OrthoDB" id="6091628at2"/>
<name>A6FYS9_9BACT</name>
<keyword evidence="3" id="KW-1185">Reference proteome</keyword>
<reference evidence="2 3" key="1">
    <citation type="submission" date="2007-06" db="EMBL/GenBank/DDBJ databases">
        <authorList>
            <person name="Shimkets L."/>
            <person name="Ferriera S."/>
            <person name="Johnson J."/>
            <person name="Kravitz S."/>
            <person name="Beeson K."/>
            <person name="Sutton G."/>
            <person name="Rogers Y.-H."/>
            <person name="Friedman R."/>
            <person name="Frazier M."/>
            <person name="Venter J.C."/>
        </authorList>
    </citation>
    <scope>NUCLEOTIDE SEQUENCE [LARGE SCALE GENOMIC DNA]</scope>
    <source>
        <strain evidence="2 3">SIR-1</strain>
    </source>
</reference>
<evidence type="ECO:0000256" key="1">
    <source>
        <dbReference type="SAM" id="MobiDB-lite"/>
    </source>
</evidence>
<proteinExistence type="predicted"/>
<feature type="compositionally biased region" description="Basic and acidic residues" evidence="1">
    <location>
        <begin position="1462"/>
        <end position="1474"/>
    </location>
</feature>
<dbReference type="EMBL" id="ABCS01000004">
    <property type="protein sequence ID" value="EDM81351.1"/>
    <property type="molecule type" value="Genomic_DNA"/>
</dbReference>
<dbReference type="Proteomes" id="UP000005801">
    <property type="component" value="Unassembled WGS sequence"/>
</dbReference>
<feature type="region of interest" description="Disordered" evidence="1">
    <location>
        <begin position="535"/>
        <end position="571"/>
    </location>
</feature>
<accession>A6FYS9</accession>
<evidence type="ECO:0000313" key="3">
    <source>
        <dbReference type="Proteomes" id="UP000005801"/>
    </source>
</evidence>
<feature type="region of interest" description="Disordered" evidence="1">
    <location>
        <begin position="111"/>
        <end position="139"/>
    </location>
</feature>
<evidence type="ECO:0000313" key="2">
    <source>
        <dbReference type="EMBL" id="EDM81351.1"/>
    </source>
</evidence>
<dbReference type="STRING" id="391625.PPSIR1_40745"/>